<dbReference type="EMBL" id="CP002542">
    <property type="protein sequence ID" value="AEA42296.1"/>
    <property type="molecule type" value="Genomic_DNA"/>
</dbReference>
<evidence type="ECO:0008006" key="4">
    <source>
        <dbReference type="Google" id="ProtNLM"/>
    </source>
</evidence>
<dbReference type="RefSeq" id="WP_013685070.1">
    <property type="nucleotide sequence ID" value="NC_015321.1"/>
</dbReference>
<evidence type="ECO:0000256" key="1">
    <source>
        <dbReference type="SAM" id="SignalP"/>
    </source>
</evidence>
<reference evidence="3" key="2">
    <citation type="submission" date="2011-02" db="EMBL/GenBank/DDBJ databases">
        <title>The complete genome of Fluviicola taffensis DSM 16823.</title>
        <authorList>
            <consortium name="US DOE Joint Genome Institute (JGI-PGF)"/>
            <person name="Lucas S."/>
            <person name="Copeland A."/>
            <person name="Lapidus A."/>
            <person name="Bruce D."/>
            <person name="Goodwin L."/>
            <person name="Pitluck S."/>
            <person name="Kyrpides N."/>
            <person name="Mavromatis K."/>
            <person name="Ivanova N."/>
            <person name="Mikhailova N."/>
            <person name="Pagani I."/>
            <person name="Chertkov O."/>
            <person name="Detter J.C."/>
            <person name="Han C."/>
            <person name="Tapia R."/>
            <person name="Land M."/>
            <person name="Hauser L."/>
            <person name="Markowitz V."/>
            <person name="Cheng J.-F."/>
            <person name="Hugenholtz P."/>
            <person name="Woyke T."/>
            <person name="Wu D."/>
            <person name="Tindall B."/>
            <person name="Pomrenke H.G."/>
            <person name="Brambilla E."/>
            <person name="Klenk H.-P."/>
            <person name="Eisen J.A."/>
        </authorList>
    </citation>
    <scope>NUCLEOTIDE SEQUENCE [LARGE SCALE GENOMIC DNA]</scope>
    <source>
        <strain evidence="3">DSM 16823 / RW262 / RW262</strain>
    </source>
</reference>
<dbReference type="AlphaFoldDB" id="F2ICR9"/>
<name>F2ICR9_FLUTR</name>
<organism evidence="2 3">
    <name type="scientific">Fluviicola taffensis (strain DSM 16823 / NCIMB 13979 / RW262)</name>
    <dbReference type="NCBI Taxonomy" id="755732"/>
    <lineage>
        <taxon>Bacteria</taxon>
        <taxon>Pseudomonadati</taxon>
        <taxon>Bacteroidota</taxon>
        <taxon>Flavobacteriia</taxon>
        <taxon>Flavobacteriales</taxon>
        <taxon>Crocinitomicaceae</taxon>
        <taxon>Fluviicola</taxon>
    </lineage>
</organism>
<keyword evidence="3" id="KW-1185">Reference proteome</keyword>
<feature type="signal peptide" evidence="1">
    <location>
        <begin position="1"/>
        <end position="18"/>
    </location>
</feature>
<dbReference type="HOGENOM" id="CLU_1382339_0_0_10"/>
<reference evidence="2 3" key="1">
    <citation type="journal article" date="2011" name="Stand. Genomic Sci.">
        <title>Complete genome sequence of the gliding freshwater bacterium Fluviicola taffensis type strain (RW262).</title>
        <authorList>
            <person name="Woyke T."/>
            <person name="Chertkov O."/>
            <person name="Lapidus A."/>
            <person name="Nolan M."/>
            <person name="Lucas S."/>
            <person name="Del Rio T.G."/>
            <person name="Tice H."/>
            <person name="Cheng J.F."/>
            <person name="Tapia R."/>
            <person name="Han C."/>
            <person name="Goodwin L."/>
            <person name="Pitluck S."/>
            <person name="Liolios K."/>
            <person name="Pagani I."/>
            <person name="Ivanova N."/>
            <person name="Huntemann M."/>
            <person name="Mavromatis K."/>
            <person name="Mikhailova N."/>
            <person name="Pati A."/>
            <person name="Chen A."/>
            <person name="Palaniappan K."/>
            <person name="Land M."/>
            <person name="Hauser L."/>
            <person name="Brambilla E.M."/>
            <person name="Rohde M."/>
            <person name="Mwirichia R."/>
            <person name="Sikorski J."/>
            <person name="Tindall B.J."/>
            <person name="Goker M."/>
            <person name="Bristow J."/>
            <person name="Eisen J.A."/>
            <person name="Markowitz V."/>
            <person name="Hugenholtz P."/>
            <person name="Klenk H.P."/>
            <person name="Kyrpides N.C."/>
        </authorList>
    </citation>
    <scope>NUCLEOTIDE SEQUENCE [LARGE SCALE GENOMIC DNA]</scope>
    <source>
        <strain evidence="3">DSM 16823 / RW262 / RW262</strain>
    </source>
</reference>
<dbReference type="KEGG" id="fte:Fluta_0287"/>
<feature type="chain" id="PRO_5003283323" description="Outer membrane protein beta-barrel domain-containing protein" evidence="1">
    <location>
        <begin position="19"/>
        <end position="197"/>
    </location>
</feature>
<evidence type="ECO:0000313" key="3">
    <source>
        <dbReference type="Proteomes" id="UP000007463"/>
    </source>
</evidence>
<keyword evidence="1" id="KW-0732">Signal</keyword>
<accession>F2ICR9</accession>
<evidence type="ECO:0000313" key="2">
    <source>
        <dbReference type="EMBL" id="AEA42296.1"/>
    </source>
</evidence>
<proteinExistence type="predicted"/>
<sequence precursor="true">MKFTLFTILLLISSTTFSQEKAIKAFGDIQFGGATTLRGHGILNSTVGFNFALKNGLYFRAGGEIGFFGRRYDAYVKSSYTGYNLRIGFASSTSEKITIVPYVGIGMENSIVTTYELDALANAVSGITGDAVSSVTGKDAKAKRNKYLTEKHSYITVPVGVDIHIHAKSVGLVLGYYMNVSKYVEGGLRLGISFGKL</sequence>
<gene>
    <name evidence="2" type="ordered locus">Fluta_0287</name>
</gene>
<dbReference type="Proteomes" id="UP000007463">
    <property type="component" value="Chromosome"/>
</dbReference>
<protein>
    <recommendedName>
        <fullName evidence="4">Outer membrane protein beta-barrel domain-containing protein</fullName>
    </recommendedName>
</protein>